<keyword evidence="1" id="KW-0812">Transmembrane</keyword>
<gene>
    <name evidence="2" type="ORF">ACH5RR_014831</name>
</gene>
<evidence type="ECO:0000313" key="3">
    <source>
        <dbReference type="Proteomes" id="UP001630127"/>
    </source>
</evidence>
<name>A0ABD2ZRE0_9GENT</name>
<organism evidence="2 3">
    <name type="scientific">Cinchona calisaya</name>
    <dbReference type="NCBI Taxonomy" id="153742"/>
    <lineage>
        <taxon>Eukaryota</taxon>
        <taxon>Viridiplantae</taxon>
        <taxon>Streptophyta</taxon>
        <taxon>Embryophyta</taxon>
        <taxon>Tracheophyta</taxon>
        <taxon>Spermatophyta</taxon>
        <taxon>Magnoliopsida</taxon>
        <taxon>eudicotyledons</taxon>
        <taxon>Gunneridae</taxon>
        <taxon>Pentapetalae</taxon>
        <taxon>asterids</taxon>
        <taxon>lamiids</taxon>
        <taxon>Gentianales</taxon>
        <taxon>Rubiaceae</taxon>
        <taxon>Cinchonoideae</taxon>
        <taxon>Cinchoneae</taxon>
        <taxon>Cinchona</taxon>
    </lineage>
</organism>
<keyword evidence="3" id="KW-1185">Reference proteome</keyword>
<dbReference type="Proteomes" id="UP001630127">
    <property type="component" value="Unassembled WGS sequence"/>
</dbReference>
<keyword evidence="1" id="KW-0472">Membrane</keyword>
<dbReference type="AlphaFoldDB" id="A0ABD2ZRE0"/>
<comment type="caution">
    <text evidence="2">The sequence shown here is derived from an EMBL/GenBank/DDBJ whole genome shotgun (WGS) entry which is preliminary data.</text>
</comment>
<dbReference type="EMBL" id="JBJUIK010000007">
    <property type="protein sequence ID" value="KAL3521997.1"/>
    <property type="molecule type" value="Genomic_DNA"/>
</dbReference>
<evidence type="ECO:0000313" key="2">
    <source>
        <dbReference type="EMBL" id="KAL3521997.1"/>
    </source>
</evidence>
<reference evidence="2 3" key="1">
    <citation type="submission" date="2024-11" db="EMBL/GenBank/DDBJ databases">
        <title>A near-complete genome assembly of Cinchona calisaya.</title>
        <authorList>
            <person name="Lian D.C."/>
            <person name="Zhao X.W."/>
            <person name="Wei L."/>
        </authorList>
    </citation>
    <scope>NUCLEOTIDE SEQUENCE [LARGE SCALE GENOMIC DNA]</scope>
    <source>
        <tissue evidence="2">Nenye</tissue>
    </source>
</reference>
<feature type="transmembrane region" description="Helical" evidence="1">
    <location>
        <begin position="73"/>
        <end position="99"/>
    </location>
</feature>
<sequence length="102" mass="10798">MEAANSTSRQLLVDCAFLKCCLEQLMPTSSPRTTSEWLGTATSKFCTVVELLSWRGADMEQTTSSPCPTAASFFSSGVAVVAFSSFTNAAAAALNFFVLKPG</sequence>
<evidence type="ECO:0000256" key="1">
    <source>
        <dbReference type="SAM" id="Phobius"/>
    </source>
</evidence>
<accession>A0ABD2ZRE0</accession>
<protein>
    <submittedName>
        <fullName evidence="2">Uncharacterized protein</fullName>
    </submittedName>
</protein>
<proteinExistence type="predicted"/>
<keyword evidence="1" id="KW-1133">Transmembrane helix</keyword>